<evidence type="ECO:0000313" key="3">
    <source>
        <dbReference type="Proteomes" id="UP000483820"/>
    </source>
</evidence>
<gene>
    <name evidence="2" type="ORF">GCK72_006995</name>
</gene>
<proteinExistence type="predicted"/>
<sequence>MSTDQKIVNKLKRAMVGEAPEFKNAAEEGIKEKKKYMVWERANPGLAAARPTAFEKMDAKIKRLRKNEGKKVVEEQRAGVEQESYLHLLAMMSKVVEVEEHLPPRGAGPSSSTAAATASPTAPPGAMAGPSAKVAKLQ</sequence>
<dbReference type="KEGG" id="crq:GCK72_006995"/>
<dbReference type="RefSeq" id="XP_003110248.2">
    <property type="nucleotide sequence ID" value="XM_003110200.2"/>
</dbReference>
<reference evidence="2 3" key="1">
    <citation type="submission" date="2019-12" db="EMBL/GenBank/DDBJ databases">
        <title>Chromosome-level assembly of the Caenorhabditis remanei genome.</title>
        <authorList>
            <person name="Teterina A.A."/>
            <person name="Willis J.H."/>
            <person name="Phillips P.C."/>
        </authorList>
    </citation>
    <scope>NUCLEOTIDE SEQUENCE [LARGE SCALE GENOMIC DNA]</scope>
    <source>
        <strain evidence="2 3">PX506</strain>
        <tissue evidence="2">Whole organism</tissue>
    </source>
</reference>
<evidence type="ECO:0000256" key="1">
    <source>
        <dbReference type="SAM" id="MobiDB-lite"/>
    </source>
</evidence>
<dbReference type="EMBL" id="WUAV01000002">
    <property type="protein sequence ID" value="KAF1767037.1"/>
    <property type="molecule type" value="Genomic_DNA"/>
</dbReference>
<accession>A0A6A5HKD8</accession>
<protein>
    <submittedName>
        <fullName evidence="2">Uncharacterized protein</fullName>
    </submittedName>
</protein>
<dbReference type="CTD" id="9803995"/>
<dbReference type="GeneID" id="9803995"/>
<name>A0A6A5HKD8_CAERE</name>
<dbReference type="AlphaFoldDB" id="A0A6A5HKD8"/>
<feature type="compositionally biased region" description="Low complexity" evidence="1">
    <location>
        <begin position="107"/>
        <end position="132"/>
    </location>
</feature>
<comment type="caution">
    <text evidence="2">The sequence shown here is derived from an EMBL/GenBank/DDBJ whole genome shotgun (WGS) entry which is preliminary data.</text>
</comment>
<feature type="region of interest" description="Disordered" evidence="1">
    <location>
        <begin position="100"/>
        <end position="138"/>
    </location>
</feature>
<evidence type="ECO:0000313" key="2">
    <source>
        <dbReference type="EMBL" id="KAF1767037.1"/>
    </source>
</evidence>
<organism evidence="2 3">
    <name type="scientific">Caenorhabditis remanei</name>
    <name type="common">Caenorhabditis vulgaris</name>
    <dbReference type="NCBI Taxonomy" id="31234"/>
    <lineage>
        <taxon>Eukaryota</taxon>
        <taxon>Metazoa</taxon>
        <taxon>Ecdysozoa</taxon>
        <taxon>Nematoda</taxon>
        <taxon>Chromadorea</taxon>
        <taxon>Rhabditida</taxon>
        <taxon>Rhabditina</taxon>
        <taxon>Rhabditomorpha</taxon>
        <taxon>Rhabditoidea</taxon>
        <taxon>Rhabditidae</taxon>
        <taxon>Peloderinae</taxon>
        <taxon>Caenorhabditis</taxon>
    </lineage>
</organism>
<dbReference type="Proteomes" id="UP000483820">
    <property type="component" value="Chromosome II"/>
</dbReference>